<evidence type="ECO:0000313" key="3">
    <source>
        <dbReference type="Proteomes" id="UP000254258"/>
    </source>
</evidence>
<gene>
    <name evidence="2" type="ORF">DWU98_11640</name>
</gene>
<dbReference type="AlphaFoldDB" id="A0A370WYE5"/>
<comment type="caution">
    <text evidence="2">The sequence shown here is derived from an EMBL/GenBank/DDBJ whole genome shotgun (WGS) entry which is preliminary data.</text>
</comment>
<dbReference type="OrthoDB" id="5954118at2"/>
<keyword evidence="1" id="KW-0732">Signal</keyword>
<dbReference type="RefSeq" id="WP_115495739.1">
    <property type="nucleotide sequence ID" value="NZ_QRBE01000006.1"/>
</dbReference>
<dbReference type="InterPro" id="IPR045500">
    <property type="entry name" value="DUF6491"/>
</dbReference>
<evidence type="ECO:0000313" key="2">
    <source>
        <dbReference type="EMBL" id="RDS81184.1"/>
    </source>
</evidence>
<feature type="chain" id="PRO_5016860093" evidence="1">
    <location>
        <begin position="25"/>
        <end position="145"/>
    </location>
</feature>
<dbReference type="Proteomes" id="UP000254258">
    <property type="component" value="Unassembled WGS sequence"/>
</dbReference>
<dbReference type="Pfam" id="PF20101">
    <property type="entry name" value="DUF6491"/>
    <property type="match status" value="1"/>
</dbReference>
<organism evidence="2 3">
    <name type="scientific">Dyella monticola</name>
    <dbReference type="NCBI Taxonomy" id="1927958"/>
    <lineage>
        <taxon>Bacteria</taxon>
        <taxon>Pseudomonadati</taxon>
        <taxon>Pseudomonadota</taxon>
        <taxon>Gammaproteobacteria</taxon>
        <taxon>Lysobacterales</taxon>
        <taxon>Rhodanobacteraceae</taxon>
        <taxon>Dyella</taxon>
    </lineage>
</organism>
<evidence type="ECO:0000256" key="1">
    <source>
        <dbReference type="SAM" id="SignalP"/>
    </source>
</evidence>
<name>A0A370WYE5_9GAMM</name>
<feature type="signal peptide" evidence="1">
    <location>
        <begin position="1"/>
        <end position="24"/>
    </location>
</feature>
<accession>A0A370WYE5</accession>
<sequence length="145" mass="15646">MKAVISAVLTLALAAMAGASLAQSAPMHNTLPYKDCIRTDLINEWHVVNPKTVIVRTGPHQRYLVKLQGSCDKLGIGNPGLLFVPSQADKATSVFRICGGVGEKVRSRYQPPCAIESVGLIDEATYEHYRAGSTYHSITTQAPSH</sequence>
<reference evidence="2 3" key="1">
    <citation type="submission" date="2018-07" db="EMBL/GenBank/DDBJ databases">
        <title>Dyella monticola sp. nov. and Dyella psychrodurans sp. nov. isolated from monsoon evergreen broad-leaved forest soil of Dinghu Mountain, China.</title>
        <authorList>
            <person name="Gao Z."/>
            <person name="Qiu L."/>
        </authorList>
    </citation>
    <scope>NUCLEOTIDE SEQUENCE [LARGE SCALE GENOMIC DNA]</scope>
    <source>
        <strain evidence="2 3">4G-K06</strain>
    </source>
</reference>
<keyword evidence="3" id="KW-1185">Reference proteome</keyword>
<protein>
    <submittedName>
        <fullName evidence="2">Uncharacterized protein</fullName>
    </submittedName>
</protein>
<dbReference type="EMBL" id="QRBE01000006">
    <property type="protein sequence ID" value="RDS81184.1"/>
    <property type="molecule type" value="Genomic_DNA"/>
</dbReference>
<proteinExistence type="predicted"/>